<evidence type="ECO:0000313" key="1">
    <source>
        <dbReference type="EMBL" id="EGX61845.1"/>
    </source>
</evidence>
<dbReference type="Proteomes" id="UP000004217">
    <property type="component" value="Unassembled WGS sequence"/>
</dbReference>
<reference evidence="1 2" key="1">
    <citation type="submission" date="2011-08" db="EMBL/GenBank/DDBJ databases">
        <authorList>
            <person name="Lin Y."/>
            <person name="Hao X."/>
            <person name="Johnstone L."/>
            <person name="Miller S.J."/>
            <person name="Wei G."/>
            <person name="Rensing C."/>
        </authorList>
    </citation>
    <scope>NUCLEOTIDE SEQUENCE [LARGE SCALE GENOMIC DNA]</scope>
    <source>
        <strain evidence="1 2">K42</strain>
    </source>
</reference>
<accession>G2G3U9</accession>
<gene>
    <name evidence="1" type="ORF">SZN_00750</name>
</gene>
<evidence type="ECO:0000313" key="2">
    <source>
        <dbReference type="Proteomes" id="UP000004217"/>
    </source>
</evidence>
<dbReference type="PATRIC" id="fig|700597.3.peg.141"/>
<protein>
    <submittedName>
        <fullName evidence="1">Uncharacterized protein</fullName>
    </submittedName>
</protein>
<comment type="caution">
    <text evidence="1">The sequence shown here is derived from an EMBL/GenBank/DDBJ whole genome shotgun (WGS) entry which is preliminary data.</text>
</comment>
<keyword evidence="2" id="KW-1185">Reference proteome</keyword>
<dbReference type="EMBL" id="AGBF01000001">
    <property type="protein sequence ID" value="EGX61845.1"/>
    <property type="molecule type" value="Genomic_DNA"/>
</dbReference>
<proteinExistence type="predicted"/>
<organism evidence="1 2">
    <name type="scientific">Streptomyces zinciresistens K42</name>
    <dbReference type="NCBI Taxonomy" id="700597"/>
    <lineage>
        <taxon>Bacteria</taxon>
        <taxon>Bacillati</taxon>
        <taxon>Actinomycetota</taxon>
        <taxon>Actinomycetes</taxon>
        <taxon>Kitasatosporales</taxon>
        <taxon>Streptomycetaceae</taxon>
        <taxon>Streptomyces</taxon>
    </lineage>
</organism>
<sequence>MGWRLGKRRGGDIRQAAHRAQWAIAVNTGYMAWTSAWSKQPRPFQTDPAGTPHTITGPLLAHSQEIDEALGAFLACTPSPEVSELVDRTRRLLKPLLDLQPSWTAHLASRQEGRRLSAEERESALGMDLDFGGFLLKGWPHEETAISAALAVAPHLDQVHDALVPYSGRNWTAPVNR</sequence>
<dbReference type="OrthoDB" id="9844186at2"/>
<name>G2G3U9_9ACTN</name>
<dbReference type="AlphaFoldDB" id="G2G3U9"/>
<dbReference type="RefSeq" id="WP_007490596.1">
    <property type="nucleotide sequence ID" value="NZ_AGBF01000001.1"/>
</dbReference>